<comment type="caution">
    <text evidence="11">The sequence shown here is derived from an EMBL/GenBank/DDBJ whole genome shotgun (WGS) entry which is preliminary data.</text>
</comment>
<organism evidence="11 12">
    <name type="scientific">Allacma fusca</name>
    <dbReference type="NCBI Taxonomy" id="39272"/>
    <lineage>
        <taxon>Eukaryota</taxon>
        <taxon>Metazoa</taxon>
        <taxon>Ecdysozoa</taxon>
        <taxon>Arthropoda</taxon>
        <taxon>Hexapoda</taxon>
        <taxon>Collembola</taxon>
        <taxon>Symphypleona</taxon>
        <taxon>Sminthuridae</taxon>
        <taxon>Allacma</taxon>
    </lineage>
</organism>
<dbReference type="InterPro" id="IPR001611">
    <property type="entry name" value="Leu-rich_rpt"/>
</dbReference>
<dbReference type="InterPro" id="IPR051432">
    <property type="entry name" value="KCNMA1_auxiliary"/>
</dbReference>
<sequence length="138" mass="15669">MMGVFTCCCYRDLENNKISRIEPGWVEKLKVEHLTLSYNNLRSIGPSAFEGATIARLTLKGNHQLTGLHPNAFAGIESLRQLDLSETAITTLPTHGLKHLEILRLQRTPSLTVIPSIYHFEARVLAMKKYDLYQFITQ</sequence>
<evidence type="ECO:0000256" key="8">
    <source>
        <dbReference type="ARBA" id="ARBA00023136"/>
    </source>
</evidence>
<dbReference type="Pfam" id="PF13855">
    <property type="entry name" value="LRR_8"/>
    <property type="match status" value="1"/>
</dbReference>
<dbReference type="OrthoDB" id="5981530at2759"/>
<keyword evidence="2" id="KW-0813">Transport</keyword>
<keyword evidence="6" id="KW-1133">Transmembrane helix</keyword>
<gene>
    <name evidence="11" type="ORF">AFUS01_LOCUS19476</name>
</gene>
<dbReference type="Pfam" id="PF00560">
    <property type="entry name" value="LRR_1"/>
    <property type="match status" value="1"/>
</dbReference>
<keyword evidence="3" id="KW-1003">Cell membrane</keyword>
<evidence type="ECO:0000256" key="7">
    <source>
        <dbReference type="ARBA" id="ARBA00023065"/>
    </source>
</evidence>
<evidence type="ECO:0000256" key="4">
    <source>
        <dbReference type="ARBA" id="ARBA00022692"/>
    </source>
</evidence>
<evidence type="ECO:0000256" key="3">
    <source>
        <dbReference type="ARBA" id="ARBA00022475"/>
    </source>
</evidence>
<name>A0A8J2K172_9HEXA</name>
<dbReference type="EMBL" id="CAJVCH010201578">
    <property type="protein sequence ID" value="CAG7730860.1"/>
    <property type="molecule type" value="Genomic_DNA"/>
</dbReference>
<keyword evidence="5" id="KW-0732">Signal</keyword>
<dbReference type="AlphaFoldDB" id="A0A8J2K172"/>
<dbReference type="Proteomes" id="UP000708208">
    <property type="component" value="Unassembled WGS sequence"/>
</dbReference>
<evidence type="ECO:0000313" key="11">
    <source>
        <dbReference type="EMBL" id="CAG7730860.1"/>
    </source>
</evidence>
<dbReference type="GO" id="GO:0005886">
    <property type="term" value="C:plasma membrane"/>
    <property type="evidence" value="ECO:0007669"/>
    <property type="project" value="UniProtKB-SubCell"/>
</dbReference>
<reference evidence="11" key="1">
    <citation type="submission" date="2021-06" db="EMBL/GenBank/DDBJ databases">
        <authorList>
            <person name="Hodson N. C."/>
            <person name="Mongue J. A."/>
            <person name="Jaron S. K."/>
        </authorList>
    </citation>
    <scope>NUCLEOTIDE SEQUENCE</scope>
</reference>
<evidence type="ECO:0000256" key="9">
    <source>
        <dbReference type="ARBA" id="ARBA00023157"/>
    </source>
</evidence>
<keyword evidence="7" id="KW-0406">Ion transport</keyword>
<keyword evidence="10" id="KW-0407">Ion channel</keyword>
<evidence type="ECO:0000313" key="12">
    <source>
        <dbReference type="Proteomes" id="UP000708208"/>
    </source>
</evidence>
<proteinExistence type="predicted"/>
<keyword evidence="4" id="KW-0812">Transmembrane</keyword>
<evidence type="ECO:0000256" key="10">
    <source>
        <dbReference type="ARBA" id="ARBA00023303"/>
    </source>
</evidence>
<evidence type="ECO:0000256" key="6">
    <source>
        <dbReference type="ARBA" id="ARBA00022989"/>
    </source>
</evidence>
<dbReference type="PANTHER" id="PTHR46473:SF22">
    <property type="entry name" value="ELRR (EXTRACELLULAR LEUCINE-RICH REPEAT) ONLY"/>
    <property type="match status" value="1"/>
</dbReference>
<evidence type="ECO:0000256" key="1">
    <source>
        <dbReference type="ARBA" id="ARBA00004162"/>
    </source>
</evidence>
<evidence type="ECO:0000256" key="2">
    <source>
        <dbReference type="ARBA" id="ARBA00022448"/>
    </source>
</evidence>
<dbReference type="SMART" id="SM00369">
    <property type="entry name" value="LRR_TYP"/>
    <property type="match status" value="2"/>
</dbReference>
<dbReference type="InterPro" id="IPR003591">
    <property type="entry name" value="Leu-rich_rpt_typical-subtyp"/>
</dbReference>
<keyword evidence="8" id="KW-0472">Membrane</keyword>
<comment type="subcellular location">
    <subcellularLocation>
        <location evidence="1">Cell membrane</location>
        <topology evidence="1">Single-pass membrane protein</topology>
    </subcellularLocation>
</comment>
<keyword evidence="9" id="KW-1015">Disulfide bond</keyword>
<dbReference type="PANTHER" id="PTHR46473">
    <property type="entry name" value="GH08155P"/>
    <property type="match status" value="1"/>
</dbReference>
<evidence type="ECO:0000256" key="5">
    <source>
        <dbReference type="ARBA" id="ARBA00022729"/>
    </source>
</evidence>
<accession>A0A8J2K172</accession>
<protein>
    <submittedName>
        <fullName evidence="11">Uncharacterized protein</fullName>
    </submittedName>
</protein>
<keyword evidence="12" id="KW-1185">Reference proteome</keyword>